<sequence length="75" mass="8345">MTRTTRTLSGTHSPNFHAIPERRRLNPNVKFNVHAGSSVESSLNMDFNISKAETLTLAPTLVNVWMANGHLDVDK</sequence>
<accession>A0A4Y2KKI5</accession>
<dbReference type="EMBL" id="BGPR01004743">
    <property type="protein sequence ID" value="GBN02858.1"/>
    <property type="molecule type" value="Genomic_DNA"/>
</dbReference>
<name>A0A4Y2KKI5_ARAVE</name>
<comment type="caution">
    <text evidence="1">The sequence shown here is derived from an EMBL/GenBank/DDBJ whole genome shotgun (WGS) entry which is preliminary data.</text>
</comment>
<protein>
    <submittedName>
        <fullName evidence="1">Uncharacterized protein</fullName>
    </submittedName>
</protein>
<keyword evidence="2" id="KW-1185">Reference proteome</keyword>
<dbReference type="AlphaFoldDB" id="A0A4Y2KKI5"/>
<proteinExistence type="predicted"/>
<gene>
    <name evidence="1" type="ORF">AVEN_52539_1</name>
</gene>
<evidence type="ECO:0000313" key="2">
    <source>
        <dbReference type="Proteomes" id="UP000499080"/>
    </source>
</evidence>
<evidence type="ECO:0000313" key="1">
    <source>
        <dbReference type="EMBL" id="GBN02858.1"/>
    </source>
</evidence>
<organism evidence="1 2">
    <name type="scientific">Araneus ventricosus</name>
    <name type="common">Orbweaver spider</name>
    <name type="synonym">Epeira ventricosa</name>
    <dbReference type="NCBI Taxonomy" id="182803"/>
    <lineage>
        <taxon>Eukaryota</taxon>
        <taxon>Metazoa</taxon>
        <taxon>Ecdysozoa</taxon>
        <taxon>Arthropoda</taxon>
        <taxon>Chelicerata</taxon>
        <taxon>Arachnida</taxon>
        <taxon>Araneae</taxon>
        <taxon>Araneomorphae</taxon>
        <taxon>Entelegynae</taxon>
        <taxon>Araneoidea</taxon>
        <taxon>Araneidae</taxon>
        <taxon>Araneus</taxon>
    </lineage>
</organism>
<reference evidence="1 2" key="1">
    <citation type="journal article" date="2019" name="Sci. Rep.">
        <title>Orb-weaving spider Araneus ventricosus genome elucidates the spidroin gene catalogue.</title>
        <authorList>
            <person name="Kono N."/>
            <person name="Nakamura H."/>
            <person name="Ohtoshi R."/>
            <person name="Moran D.A.P."/>
            <person name="Shinohara A."/>
            <person name="Yoshida Y."/>
            <person name="Fujiwara M."/>
            <person name="Mori M."/>
            <person name="Tomita M."/>
            <person name="Arakawa K."/>
        </authorList>
    </citation>
    <scope>NUCLEOTIDE SEQUENCE [LARGE SCALE GENOMIC DNA]</scope>
</reference>
<dbReference type="Proteomes" id="UP000499080">
    <property type="component" value="Unassembled WGS sequence"/>
</dbReference>